<keyword evidence="6" id="KW-1185">Reference proteome</keyword>
<accession>A0A542XAZ6</accession>
<feature type="domain" description="Phospholipid/glycerol acyltransferase" evidence="4">
    <location>
        <begin position="37"/>
        <end position="151"/>
    </location>
</feature>
<feature type="region of interest" description="Disordered" evidence="3">
    <location>
        <begin position="210"/>
        <end position="254"/>
    </location>
</feature>
<dbReference type="SMART" id="SM00563">
    <property type="entry name" value="PlsC"/>
    <property type="match status" value="1"/>
</dbReference>
<gene>
    <name evidence="5" type="ORF">FB554_1146</name>
</gene>
<dbReference type="OrthoDB" id="3210041at2"/>
<dbReference type="EMBL" id="VFOK01000001">
    <property type="protein sequence ID" value="TQL33013.1"/>
    <property type="molecule type" value="Genomic_DNA"/>
</dbReference>
<dbReference type="PANTHER" id="PTHR10434:SF55">
    <property type="entry name" value="POSSIBLE ACYLTRANSFERASE"/>
    <property type="match status" value="1"/>
</dbReference>
<dbReference type="SUPFAM" id="SSF69593">
    <property type="entry name" value="Glycerol-3-phosphate (1)-acyltransferase"/>
    <property type="match status" value="1"/>
</dbReference>
<evidence type="ECO:0000256" key="1">
    <source>
        <dbReference type="ARBA" id="ARBA00022679"/>
    </source>
</evidence>
<name>A0A542XAZ6_9MICO</name>
<proteinExistence type="predicted"/>
<dbReference type="Pfam" id="PF01553">
    <property type="entry name" value="Acyltransferase"/>
    <property type="match status" value="1"/>
</dbReference>
<dbReference type="InterPro" id="IPR002123">
    <property type="entry name" value="Plipid/glycerol_acylTrfase"/>
</dbReference>
<dbReference type="AlphaFoldDB" id="A0A542XAZ6"/>
<evidence type="ECO:0000313" key="6">
    <source>
        <dbReference type="Proteomes" id="UP000318336"/>
    </source>
</evidence>
<reference evidence="5 6" key="1">
    <citation type="submission" date="2019-06" db="EMBL/GenBank/DDBJ databases">
        <title>Sequencing the genomes of 1000 actinobacteria strains.</title>
        <authorList>
            <person name="Klenk H.-P."/>
        </authorList>
    </citation>
    <scope>NUCLEOTIDE SEQUENCE [LARGE SCALE GENOMIC DNA]</scope>
    <source>
        <strain evidence="5 6">DSM 24617</strain>
    </source>
</reference>
<dbReference type="GO" id="GO:0006654">
    <property type="term" value="P:phosphatidic acid biosynthetic process"/>
    <property type="evidence" value="ECO:0007669"/>
    <property type="project" value="TreeGrafter"/>
</dbReference>
<evidence type="ECO:0000313" key="5">
    <source>
        <dbReference type="EMBL" id="TQL33013.1"/>
    </source>
</evidence>
<keyword evidence="1 5" id="KW-0808">Transferase</keyword>
<comment type="caution">
    <text evidence="5">The sequence shown here is derived from an EMBL/GenBank/DDBJ whole genome shotgun (WGS) entry which is preliminary data.</text>
</comment>
<dbReference type="RefSeq" id="WP_142005083.1">
    <property type="nucleotide sequence ID" value="NZ_CAJTBP010000001.1"/>
</dbReference>
<keyword evidence="2 5" id="KW-0012">Acyltransferase</keyword>
<dbReference type="GO" id="GO:0005886">
    <property type="term" value="C:plasma membrane"/>
    <property type="evidence" value="ECO:0007669"/>
    <property type="project" value="TreeGrafter"/>
</dbReference>
<evidence type="ECO:0000256" key="3">
    <source>
        <dbReference type="SAM" id="MobiDB-lite"/>
    </source>
</evidence>
<feature type="compositionally biased region" description="Basic and acidic residues" evidence="3">
    <location>
        <begin position="231"/>
        <end position="254"/>
    </location>
</feature>
<protein>
    <submittedName>
        <fullName evidence="5">1-acyl-sn-glycerol-3-phosphate acyltransferase</fullName>
    </submittedName>
</protein>
<evidence type="ECO:0000256" key="2">
    <source>
        <dbReference type="ARBA" id="ARBA00023315"/>
    </source>
</evidence>
<organism evidence="5 6">
    <name type="scientific">Barrientosiimonas humi</name>
    <dbReference type="NCBI Taxonomy" id="999931"/>
    <lineage>
        <taxon>Bacteria</taxon>
        <taxon>Bacillati</taxon>
        <taxon>Actinomycetota</taxon>
        <taxon>Actinomycetes</taxon>
        <taxon>Micrococcales</taxon>
        <taxon>Dermacoccaceae</taxon>
        <taxon>Barrientosiimonas</taxon>
    </lineage>
</organism>
<dbReference type="CDD" id="cd07989">
    <property type="entry name" value="LPLAT_AGPAT-like"/>
    <property type="match status" value="1"/>
</dbReference>
<sequence length="254" mass="28228">MEPVYTPVIGFALTVFRAQGLRFTITGSENVPRQGGGVVVMNHLSYFDYAYAGLPAREQGRIVRWMAKKEIFDNPVMGPLMRGMKHIRVDRKAGVGAYQEAVSALRRGELVGVFPETTISRSLELREFKTGAVRMALEADVPMIPVVAFGNHRVWTKDQPKRLGRSNVPIHMDVGTPIHVPEGANAVEETHQLRETMTAMLHRLQEAYPPLGPDEQGYVPARLGGSAPTPERAKELEAQEAQRRAAKRKPVEQP</sequence>
<evidence type="ECO:0000259" key="4">
    <source>
        <dbReference type="SMART" id="SM00563"/>
    </source>
</evidence>
<dbReference type="GO" id="GO:0003841">
    <property type="term" value="F:1-acylglycerol-3-phosphate O-acyltransferase activity"/>
    <property type="evidence" value="ECO:0007669"/>
    <property type="project" value="TreeGrafter"/>
</dbReference>
<dbReference type="Proteomes" id="UP000318336">
    <property type="component" value="Unassembled WGS sequence"/>
</dbReference>
<dbReference type="PANTHER" id="PTHR10434">
    <property type="entry name" value="1-ACYL-SN-GLYCEROL-3-PHOSPHATE ACYLTRANSFERASE"/>
    <property type="match status" value="1"/>
</dbReference>